<accession>A0A644W9J9</accession>
<evidence type="ECO:0000313" key="2">
    <source>
        <dbReference type="EMBL" id="MPM00460.1"/>
    </source>
</evidence>
<keyword evidence="1" id="KW-0472">Membrane</keyword>
<comment type="caution">
    <text evidence="2">The sequence shown here is derived from an EMBL/GenBank/DDBJ whole genome shotgun (WGS) entry which is preliminary data.</text>
</comment>
<protein>
    <submittedName>
        <fullName evidence="2">Uncharacterized protein</fullName>
    </submittedName>
</protein>
<dbReference type="AlphaFoldDB" id="A0A644W9J9"/>
<evidence type="ECO:0000256" key="1">
    <source>
        <dbReference type="SAM" id="Phobius"/>
    </source>
</evidence>
<feature type="transmembrane region" description="Helical" evidence="1">
    <location>
        <begin position="20"/>
        <end position="37"/>
    </location>
</feature>
<reference evidence="2" key="1">
    <citation type="submission" date="2019-08" db="EMBL/GenBank/DDBJ databases">
        <authorList>
            <person name="Kucharzyk K."/>
            <person name="Murdoch R.W."/>
            <person name="Higgins S."/>
            <person name="Loffler F."/>
        </authorList>
    </citation>
    <scope>NUCLEOTIDE SEQUENCE</scope>
</reference>
<dbReference type="EMBL" id="VSSQ01000732">
    <property type="protein sequence ID" value="MPM00460.1"/>
    <property type="molecule type" value="Genomic_DNA"/>
</dbReference>
<keyword evidence="1" id="KW-1133">Transmembrane helix</keyword>
<proteinExistence type="predicted"/>
<organism evidence="2">
    <name type="scientific">bioreactor metagenome</name>
    <dbReference type="NCBI Taxonomy" id="1076179"/>
    <lineage>
        <taxon>unclassified sequences</taxon>
        <taxon>metagenomes</taxon>
        <taxon>ecological metagenomes</taxon>
    </lineage>
</organism>
<name>A0A644W9J9_9ZZZZ</name>
<keyword evidence="1" id="KW-0812">Transmembrane</keyword>
<gene>
    <name evidence="2" type="ORF">SDC9_46685</name>
</gene>
<sequence length="56" mass="6345">MRIAAPARTKRRLSERVDRILVPSLPLSAYWLGVIVMENGILVKEIFLLTNAILLL</sequence>